<sequence>MDQTTALRLSRELIAAVPAAYLTTINAGVDFPETRAMLNLRNPALYPGLAAVFAGFGDDLGTYFSTNTSSPKVGQVTADPRACVYYCQPSDWHGLTLQGRLELVEDPALKAALWQPGWEMYYPAGVGDPDYALLRFRPVRAKFYHQLSVCTMDLAEHSA</sequence>
<protein>
    <submittedName>
        <fullName evidence="2">General stress protein 26</fullName>
    </submittedName>
</protein>
<proteinExistence type="predicted"/>
<dbReference type="AlphaFoldDB" id="A0A4R1S273"/>
<dbReference type="Gene3D" id="2.30.110.10">
    <property type="entry name" value="Electron Transport, Fmn-binding Protein, Chain A"/>
    <property type="match status" value="1"/>
</dbReference>
<dbReference type="RefSeq" id="WP_165907835.1">
    <property type="nucleotide sequence ID" value="NZ_SLUN01000005.1"/>
</dbReference>
<comment type="caution">
    <text evidence="2">The sequence shown here is derived from an EMBL/GenBank/DDBJ whole genome shotgun (WGS) entry which is preliminary data.</text>
</comment>
<dbReference type="PANTHER" id="PTHR34818">
    <property type="entry name" value="PROTEIN BLI-3"/>
    <property type="match status" value="1"/>
</dbReference>
<dbReference type="InterPro" id="IPR052917">
    <property type="entry name" value="Stress-Dev_Protein"/>
</dbReference>
<dbReference type="Proteomes" id="UP000295008">
    <property type="component" value="Unassembled WGS sequence"/>
</dbReference>
<dbReference type="InterPro" id="IPR011576">
    <property type="entry name" value="Pyridox_Oxase_N"/>
</dbReference>
<evidence type="ECO:0000313" key="2">
    <source>
        <dbReference type="EMBL" id="TCL73261.1"/>
    </source>
</evidence>
<dbReference type="EMBL" id="SLUN01000005">
    <property type="protein sequence ID" value="TCL73261.1"/>
    <property type="molecule type" value="Genomic_DNA"/>
</dbReference>
<dbReference type="InterPro" id="IPR012349">
    <property type="entry name" value="Split_barrel_FMN-bd"/>
</dbReference>
<keyword evidence="3" id="KW-1185">Reference proteome</keyword>
<organism evidence="2 3">
    <name type="scientific">Hydrogenispora ethanolica</name>
    <dbReference type="NCBI Taxonomy" id="1082276"/>
    <lineage>
        <taxon>Bacteria</taxon>
        <taxon>Bacillati</taxon>
        <taxon>Bacillota</taxon>
        <taxon>Hydrogenispora</taxon>
    </lineage>
</organism>
<evidence type="ECO:0000313" key="3">
    <source>
        <dbReference type="Proteomes" id="UP000295008"/>
    </source>
</evidence>
<accession>A0A4R1S273</accession>
<dbReference type="SUPFAM" id="SSF50475">
    <property type="entry name" value="FMN-binding split barrel"/>
    <property type="match status" value="1"/>
</dbReference>
<dbReference type="PANTHER" id="PTHR34818:SF1">
    <property type="entry name" value="PROTEIN BLI-3"/>
    <property type="match status" value="1"/>
</dbReference>
<name>A0A4R1S273_HYDET</name>
<dbReference type="Pfam" id="PF01243">
    <property type="entry name" value="PNPOx_N"/>
    <property type="match status" value="1"/>
</dbReference>
<reference evidence="2 3" key="1">
    <citation type="submission" date="2019-03" db="EMBL/GenBank/DDBJ databases">
        <title>Genomic Encyclopedia of Type Strains, Phase IV (KMG-IV): sequencing the most valuable type-strain genomes for metagenomic binning, comparative biology and taxonomic classification.</title>
        <authorList>
            <person name="Goeker M."/>
        </authorList>
    </citation>
    <scope>NUCLEOTIDE SEQUENCE [LARGE SCALE GENOMIC DNA]</scope>
    <source>
        <strain evidence="2 3">LX-B</strain>
    </source>
</reference>
<gene>
    <name evidence="2" type="ORF">EDC14_1005123</name>
</gene>
<feature type="domain" description="Pyridoxamine 5'-phosphate oxidase N-terminal" evidence="1">
    <location>
        <begin position="11"/>
        <end position="143"/>
    </location>
</feature>
<evidence type="ECO:0000259" key="1">
    <source>
        <dbReference type="Pfam" id="PF01243"/>
    </source>
</evidence>